<evidence type="ECO:0000313" key="3">
    <source>
        <dbReference type="Proteomes" id="UP001515480"/>
    </source>
</evidence>
<sequence length="222" mass="23915">MMLLAGAISRRALLSCVIVSTPALRTPAVDVPTYSLKGLPGLGSFLGADAPRPELGVIGKGKDGVKSGRLNFCDKKGCISSFSPPDEDSYVPPWTYRPGYNTGVVSSFAARKAQLRGETGPEDSSPQKSLEEALEDLERVVSAYLGATIVKKEPRYLYAEFPDPITGVVDDVEFLFSLDAPIVGYRSQPRAGSDDKRGRARIRDLRKALAPAGWKSVGRIVE</sequence>
<dbReference type="Pfam" id="PF07386">
    <property type="entry name" value="DUF1499"/>
    <property type="match status" value="1"/>
</dbReference>
<dbReference type="AlphaFoldDB" id="A0AB34K521"/>
<gene>
    <name evidence="2" type="ORF">AB1Y20_009816</name>
</gene>
<dbReference type="EMBL" id="JBGBPQ010000002">
    <property type="protein sequence ID" value="KAL1528472.1"/>
    <property type="molecule type" value="Genomic_DNA"/>
</dbReference>
<accession>A0AB34K521</accession>
<evidence type="ECO:0000256" key="1">
    <source>
        <dbReference type="SAM" id="SignalP"/>
    </source>
</evidence>
<evidence type="ECO:0000313" key="2">
    <source>
        <dbReference type="EMBL" id="KAL1528472.1"/>
    </source>
</evidence>
<dbReference type="InterPro" id="IPR010865">
    <property type="entry name" value="DUF1499"/>
</dbReference>
<dbReference type="PANTHER" id="PTHR34801:SF6">
    <property type="entry name" value="SLL1620 PROTEIN"/>
    <property type="match status" value="1"/>
</dbReference>
<reference evidence="2 3" key="1">
    <citation type="journal article" date="2024" name="Science">
        <title>Giant polyketide synthase enzymes in the biosynthesis of giant marine polyether toxins.</title>
        <authorList>
            <person name="Fallon T.R."/>
            <person name="Shende V.V."/>
            <person name="Wierzbicki I.H."/>
            <person name="Pendleton A.L."/>
            <person name="Watervoot N.F."/>
            <person name="Auber R.P."/>
            <person name="Gonzalez D.J."/>
            <person name="Wisecaver J.H."/>
            <person name="Moore B.S."/>
        </authorList>
    </citation>
    <scope>NUCLEOTIDE SEQUENCE [LARGE SCALE GENOMIC DNA]</scope>
    <source>
        <strain evidence="2 3">12B1</strain>
    </source>
</reference>
<organism evidence="2 3">
    <name type="scientific">Prymnesium parvum</name>
    <name type="common">Toxic golden alga</name>
    <dbReference type="NCBI Taxonomy" id="97485"/>
    <lineage>
        <taxon>Eukaryota</taxon>
        <taxon>Haptista</taxon>
        <taxon>Haptophyta</taxon>
        <taxon>Prymnesiophyceae</taxon>
        <taxon>Prymnesiales</taxon>
        <taxon>Prymnesiaceae</taxon>
        <taxon>Prymnesium</taxon>
    </lineage>
</organism>
<proteinExistence type="predicted"/>
<keyword evidence="1" id="KW-0732">Signal</keyword>
<dbReference type="Proteomes" id="UP001515480">
    <property type="component" value="Unassembled WGS sequence"/>
</dbReference>
<feature type="signal peptide" evidence="1">
    <location>
        <begin position="1"/>
        <end position="28"/>
    </location>
</feature>
<keyword evidence="3" id="KW-1185">Reference proteome</keyword>
<name>A0AB34K521_PRYPA</name>
<comment type="caution">
    <text evidence="2">The sequence shown here is derived from an EMBL/GenBank/DDBJ whole genome shotgun (WGS) entry which is preliminary data.</text>
</comment>
<feature type="chain" id="PRO_5044339099" evidence="1">
    <location>
        <begin position="29"/>
        <end position="222"/>
    </location>
</feature>
<dbReference type="PANTHER" id="PTHR34801">
    <property type="entry name" value="EXPRESSED PROTEIN"/>
    <property type="match status" value="1"/>
</dbReference>
<protein>
    <submittedName>
        <fullName evidence="2">Uncharacterized protein</fullName>
    </submittedName>
</protein>